<dbReference type="PANTHER" id="PTHR30153:SF2">
    <property type="entry name" value="REPLICATIVE DNA HELICASE"/>
    <property type="match status" value="1"/>
</dbReference>
<dbReference type="InterPro" id="IPR036185">
    <property type="entry name" value="DNA_heli_DnaB-like_N_sf"/>
</dbReference>
<dbReference type="EMBL" id="MGDF01000065">
    <property type="protein sequence ID" value="OGL46087.1"/>
    <property type="molecule type" value="Genomic_DNA"/>
</dbReference>
<evidence type="ECO:0000256" key="11">
    <source>
        <dbReference type="NCBIfam" id="TIGR00665"/>
    </source>
</evidence>
<dbReference type="GO" id="GO:0005829">
    <property type="term" value="C:cytosol"/>
    <property type="evidence" value="ECO:0007669"/>
    <property type="project" value="TreeGrafter"/>
</dbReference>
<dbReference type="Gene3D" id="3.40.50.300">
    <property type="entry name" value="P-loop containing nucleotide triphosphate hydrolases"/>
    <property type="match status" value="1"/>
</dbReference>
<dbReference type="GO" id="GO:0016887">
    <property type="term" value="F:ATP hydrolysis activity"/>
    <property type="evidence" value="ECO:0007669"/>
    <property type="project" value="RHEA"/>
</dbReference>
<accession>A0A1F7RZ16</accession>
<dbReference type="GO" id="GO:0043139">
    <property type="term" value="F:5'-3' DNA helicase activity"/>
    <property type="evidence" value="ECO:0007669"/>
    <property type="project" value="UniProtKB-EC"/>
</dbReference>
<dbReference type="PANTHER" id="PTHR30153">
    <property type="entry name" value="REPLICATIVE DNA HELICASE DNAB"/>
    <property type="match status" value="1"/>
</dbReference>
<evidence type="ECO:0000256" key="7">
    <source>
        <dbReference type="ARBA" id="ARBA00022840"/>
    </source>
</evidence>
<evidence type="ECO:0000256" key="10">
    <source>
        <dbReference type="ARBA" id="ARBA00048954"/>
    </source>
</evidence>
<keyword evidence="6 12" id="KW-0347">Helicase</keyword>
<dbReference type="NCBIfam" id="NF004384">
    <property type="entry name" value="PRK05748.1"/>
    <property type="match status" value="1"/>
</dbReference>
<keyword evidence="2 12" id="KW-0639">Primosome</keyword>
<keyword evidence="7 12" id="KW-0067">ATP-binding</keyword>
<feature type="domain" description="SF4 helicase" evidence="13">
    <location>
        <begin position="181"/>
        <end position="446"/>
    </location>
</feature>
<dbReference type="GO" id="GO:0006269">
    <property type="term" value="P:DNA replication, synthesis of primer"/>
    <property type="evidence" value="ECO:0007669"/>
    <property type="project" value="UniProtKB-UniRule"/>
</dbReference>
<evidence type="ECO:0000256" key="8">
    <source>
        <dbReference type="ARBA" id="ARBA00023125"/>
    </source>
</evidence>
<organism evidence="14 15">
    <name type="scientific">Candidatus Schekmanbacteria bacterium RBG_16_38_11</name>
    <dbReference type="NCBI Taxonomy" id="1817880"/>
    <lineage>
        <taxon>Bacteria</taxon>
        <taxon>Candidatus Schekmaniibacteriota</taxon>
    </lineage>
</organism>
<evidence type="ECO:0000256" key="4">
    <source>
        <dbReference type="ARBA" id="ARBA00022741"/>
    </source>
</evidence>
<evidence type="ECO:0000313" key="15">
    <source>
        <dbReference type="Proteomes" id="UP000178435"/>
    </source>
</evidence>
<dbReference type="Pfam" id="PF03796">
    <property type="entry name" value="DnaB_C"/>
    <property type="match status" value="1"/>
</dbReference>
<dbReference type="SMART" id="SM00382">
    <property type="entry name" value="AAA"/>
    <property type="match status" value="1"/>
</dbReference>
<comment type="function">
    <text evidence="12">The main replicative DNA helicase, it participates in initiation and elongation during chromosome replication. Travels ahead of the DNA replisome, separating dsDNA into templates for DNA synthesis. A processive ATP-dependent 5'-3' DNA helicase it has DNA-dependent ATPase activity.</text>
</comment>
<evidence type="ECO:0000259" key="13">
    <source>
        <dbReference type="PROSITE" id="PS51199"/>
    </source>
</evidence>
<dbReference type="GO" id="GO:0005524">
    <property type="term" value="F:ATP binding"/>
    <property type="evidence" value="ECO:0007669"/>
    <property type="project" value="UniProtKB-UniRule"/>
</dbReference>
<dbReference type="InterPro" id="IPR007693">
    <property type="entry name" value="DNA_helicase_DnaB-like_N"/>
</dbReference>
<dbReference type="InterPro" id="IPR016136">
    <property type="entry name" value="DNA_helicase_N/primase_C"/>
</dbReference>
<dbReference type="InterPro" id="IPR003593">
    <property type="entry name" value="AAA+_ATPase"/>
</dbReference>
<sequence>MVILGNLSERIPPQNLEAERSVLGGILLENSSINAVIEVLRGEDFYKRAHRIIFSKMIELDGKGEPIDLVSLKEALKKTNQLDEAGGITYLSSLLEAVPTTSNISYYSKLVKEKSLARELLSSATDVVKQCYEGGRDAEELLNLAEKSIYDISQKSISKGPVHLKEIIHESLETIDNIYKNKGLMMGIETGFTDFDHKTLGLQRSDLIIIAGRPSMGKTAFCLNIAAHVAIEKRLPVAVFSLEMSAEQLVFRMLCSESRVDAHKLRTGLLESKFYSKLPIAAGKLSEAPIYIDDSPAISILEMRAKARKLKSSNGLALLIIDYLQLMRGGGRFENRQQEISEISRALKALAKELKVPVVALSQLNRAPEGRSDNRPLLSDLRESGAIEQDADLVAFIYRDELYNKETEDENIAEIIIRKQRNGPVGTVKLVFRSDCTRFENLATRQEPWE</sequence>
<dbReference type="GO" id="GO:0003677">
    <property type="term" value="F:DNA binding"/>
    <property type="evidence" value="ECO:0007669"/>
    <property type="project" value="UniProtKB-UniRule"/>
</dbReference>
<dbReference type="Pfam" id="PF00772">
    <property type="entry name" value="DnaB"/>
    <property type="match status" value="1"/>
</dbReference>
<proteinExistence type="inferred from homology"/>
<dbReference type="NCBIfam" id="TIGR00665">
    <property type="entry name" value="DnaB"/>
    <property type="match status" value="1"/>
</dbReference>
<dbReference type="FunFam" id="3.40.50.300:FF:000076">
    <property type="entry name" value="Replicative DNA helicase"/>
    <property type="match status" value="1"/>
</dbReference>
<keyword evidence="5 12" id="KW-0378">Hydrolase</keyword>
<keyword evidence="4 12" id="KW-0547">Nucleotide-binding</keyword>
<dbReference type="GO" id="GO:1990077">
    <property type="term" value="C:primosome complex"/>
    <property type="evidence" value="ECO:0007669"/>
    <property type="project" value="UniProtKB-UniRule"/>
</dbReference>
<dbReference type="CDD" id="cd00984">
    <property type="entry name" value="DnaB_C"/>
    <property type="match status" value="1"/>
</dbReference>
<evidence type="ECO:0000256" key="5">
    <source>
        <dbReference type="ARBA" id="ARBA00022801"/>
    </source>
</evidence>
<keyword evidence="3 12" id="KW-0235">DNA replication</keyword>
<dbReference type="SUPFAM" id="SSF52540">
    <property type="entry name" value="P-loop containing nucleoside triphosphate hydrolases"/>
    <property type="match status" value="1"/>
</dbReference>
<evidence type="ECO:0000256" key="3">
    <source>
        <dbReference type="ARBA" id="ARBA00022705"/>
    </source>
</evidence>
<keyword evidence="9" id="KW-0413">Isomerase</keyword>
<evidence type="ECO:0000256" key="9">
    <source>
        <dbReference type="ARBA" id="ARBA00023235"/>
    </source>
</evidence>
<dbReference type="FunFam" id="1.10.860.10:FF:000001">
    <property type="entry name" value="Replicative DNA helicase"/>
    <property type="match status" value="1"/>
</dbReference>
<reference evidence="14 15" key="1">
    <citation type="journal article" date="2016" name="Nat. Commun.">
        <title>Thousands of microbial genomes shed light on interconnected biogeochemical processes in an aquifer system.</title>
        <authorList>
            <person name="Anantharaman K."/>
            <person name="Brown C.T."/>
            <person name="Hug L.A."/>
            <person name="Sharon I."/>
            <person name="Castelle C.J."/>
            <person name="Probst A.J."/>
            <person name="Thomas B.C."/>
            <person name="Singh A."/>
            <person name="Wilkins M.J."/>
            <person name="Karaoz U."/>
            <person name="Brodie E.L."/>
            <person name="Williams K.H."/>
            <person name="Hubbard S.S."/>
            <person name="Banfield J.F."/>
        </authorList>
    </citation>
    <scope>NUCLEOTIDE SEQUENCE [LARGE SCALE GENOMIC DNA]</scope>
</reference>
<evidence type="ECO:0000256" key="12">
    <source>
        <dbReference type="RuleBase" id="RU362085"/>
    </source>
</evidence>
<evidence type="ECO:0000256" key="2">
    <source>
        <dbReference type="ARBA" id="ARBA00022515"/>
    </source>
</evidence>
<dbReference type="SUPFAM" id="SSF48024">
    <property type="entry name" value="N-terminal domain of DnaB helicase"/>
    <property type="match status" value="1"/>
</dbReference>
<comment type="similarity">
    <text evidence="1 12">Belongs to the helicase family. DnaB subfamily.</text>
</comment>
<dbReference type="Proteomes" id="UP000178435">
    <property type="component" value="Unassembled WGS sequence"/>
</dbReference>
<comment type="catalytic activity">
    <reaction evidence="10 12">
        <text>ATP + H2O = ADP + phosphate + H(+)</text>
        <dbReference type="Rhea" id="RHEA:13065"/>
        <dbReference type="ChEBI" id="CHEBI:15377"/>
        <dbReference type="ChEBI" id="CHEBI:15378"/>
        <dbReference type="ChEBI" id="CHEBI:30616"/>
        <dbReference type="ChEBI" id="CHEBI:43474"/>
        <dbReference type="ChEBI" id="CHEBI:456216"/>
        <dbReference type="EC" id="5.6.2.3"/>
    </reaction>
</comment>
<dbReference type="InterPro" id="IPR007694">
    <property type="entry name" value="DNA_helicase_DnaB-like_C"/>
</dbReference>
<keyword evidence="8 12" id="KW-0238">DNA-binding</keyword>
<name>A0A1F7RZ16_9BACT</name>
<evidence type="ECO:0000256" key="1">
    <source>
        <dbReference type="ARBA" id="ARBA00008428"/>
    </source>
</evidence>
<dbReference type="InterPro" id="IPR007692">
    <property type="entry name" value="DNA_helicase_DnaB"/>
</dbReference>
<dbReference type="EC" id="5.6.2.3" evidence="11 12"/>
<dbReference type="PROSITE" id="PS51199">
    <property type="entry name" value="SF4_HELICASE"/>
    <property type="match status" value="1"/>
</dbReference>
<dbReference type="Gene3D" id="1.10.860.10">
    <property type="entry name" value="DNAb Helicase, Chain A"/>
    <property type="match status" value="1"/>
</dbReference>
<dbReference type="InterPro" id="IPR027417">
    <property type="entry name" value="P-loop_NTPase"/>
</dbReference>
<evidence type="ECO:0000256" key="6">
    <source>
        <dbReference type="ARBA" id="ARBA00022806"/>
    </source>
</evidence>
<gene>
    <name evidence="14" type="ORF">A2149_02890</name>
</gene>
<evidence type="ECO:0000313" key="14">
    <source>
        <dbReference type="EMBL" id="OGL46087.1"/>
    </source>
</evidence>
<comment type="caution">
    <text evidence="14">The sequence shown here is derived from an EMBL/GenBank/DDBJ whole genome shotgun (WGS) entry which is preliminary data.</text>
</comment>
<dbReference type="GO" id="GO:0042802">
    <property type="term" value="F:identical protein binding"/>
    <property type="evidence" value="ECO:0007669"/>
    <property type="project" value="UniProtKB-ARBA"/>
</dbReference>
<dbReference type="AlphaFoldDB" id="A0A1F7RZ16"/>
<protein>
    <recommendedName>
        <fullName evidence="11 12">Replicative DNA helicase</fullName>
        <ecNumber evidence="11 12">5.6.2.3</ecNumber>
    </recommendedName>
</protein>